<accession>A0A068YJ67</accession>
<sequence length="478" mass="52762">MPHLNSPNSDISIESTSRISSSNKDPHTVDGILKDVVKPFGIWQFIVLMLSVWSDVPAAIFPIFGNSVPSKFHCQMEPNIQKELLFDQTNVTLTGLSLHRIKGPLEISDNKYGVPFGTVAAAIGPWGNQTATPGCHRYKRNYTRIGRLQELFLVTESTSVKACPQGYVCEMDKYQYPLSIVIEWDLVCDKEWLAPLSTSMYMLGMVPGFWIVGITADSIGRKATTFAFWALQVVFGISCSFAPNFITYAVLRFVLGLASVARANALLVLSVELTIAKYGFVVPSSMCIVQSPIKTTLEDFCKHLSLIIAEEEENEVSKEAPQTYYYRFFDQLRQPYCTLHLAKVSLIATFSFNAQAACLFGMLLYARTVRVYVYLVALANNFTGIPGAGLSAVLYAKIRRCKLPLMMTYICSAFCLALGGICDDIVRALYSNLGLILCTAISNMVFTCTPEIFPSCIRSQGLGNAAGLGRFGAAWEPL</sequence>
<evidence type="ECO:0000256" key="3">
    <source>
        <dbReference type="ARBA" id="ARBA00022989"/>
    </source>
</evidence>
<dbReference type="STRING" id="6211.A0A068YJ67"/>
<reference evidence="7" key="1">
    <citation type="journal article" date="2013" name="Nature">
        <title>The genomes of four tapeworm species reveal adaptations to parasitism.</title>
        <authorList>
            <person name="Tsai I.J."/>
            <person name="Zarowiecki M."/>
            <person name="Holroyd N."/>
            <person name="Garciarrubio A."/>
            <person name="Sanchez-Flores A."/>
            <person name="Brooks K.L."/>
            <person name="Tracey A."/>
            <person name="Bobes R.J."/>
            <person name="Fragoso G."/>
            <person name="Sciutto E."/>
            <person name="Aslett M."/>
            <person name="Beasley H."/>
            <person name="Bennett H.M."/>
            <person name="Cai J."/>
            <person name="Camicia F."/>
            <person name="Clark R."/>
            <person name="Cucher M."/>
            <person name="De Silva N."/>
            <person name="Day T.A."/>
            <person name="Deplazes P."/>
            <person name="Estrada K."/>
            <person name="Fernandez C."/>
            <person name="Holland P.W."/>
            <person name="Hou J."/>
            <person name="Hu S."/>
            <person name="Huckvale T."/>
            <person name="Hung S.S."/>
            <person name="Kamenetzky L."/>
            <person name="Keane J.A."/>
            <person name="Kiss F."/>
            <person name="Koziol U."/>
            <person name="Lambert O."/>
            <person name="Liu K."/>
            <person name="Luo X."/>
            <person name="Luo Y."/>
            <person name="Macchiaroli N."/>
            <person name="Nichol S."/>
            <person name="Paps J."/>
            <person name="Parkinson J."/>
            <person name="Pouchkina-Stantcheva N."/>
            <person name="Riddiford N."/>
            <person name="Rosenzvit M."/>
            <person name="Salinas G."/>
            <person name="Wasmuth J.D."/>
            <person name="Zamanian M."/>
            <person name="Zheng Y."/>
            <person name="Cai X."/>
            <person name="Soberon X."/>
            <person name="Olson P.D."/>
            <person name="Laclette J.P."/>
            <person name="Brehm K."/>
            <person name="Berriman M."/>
            <person name="Garciarrubio A."/>
            <person name="Bobes R.J."/>
            <person name="Fragoso G."/>
            <person name="Sanchez-Flores A."/>
            <person name="Estrada K."/>
            <person name="Cevallos M.A."/>
            <person name="Morett E."/>
            <person name="Gonzalez V."/>
            <person name="Portillo T."/>
            <person name="Ochoa-Leyva A."/>
            <person name="Jose M.V."/>
            <person name="Sciutto E."/>
            <person name="Landa A."/>
            <person name="Jimenez L."/>
            <person name="Valdes V."/>
            <person name="Carrero J.C."/>
            <person name="Larralde C."/>
            <person name="Morales-Montor J."/>
            <person name="Limon-Lason J."/>
            <person name="Soberon X."/>
            <person name="Laclette J.P."/>
        </authorList>
    </citation>
    <scope>NUCLEOTIDE SEQUENCE [LARGE SCALE GENOMIC DNA]</scope>
</reference>
<dbReference type="AlphaFoldDB" id="A0A068YJ67"/>
<feature type="transmembrane region" description="Helical" evidence="6">
    <location>
        <begin position="341"/>
        <end position="365"/>
    </location>
</feature>
<dbReference type="Pfam" id="PF00083">
    <property type="entry name" value="Sugar_tr"/>
    <property type="match status" value="1"/>
</dbReference>
<gene>
    <name evidence="7" type="ORF">EmuJ_000994100</name>
</gene>
<dbReference type="InterPro" id="IPR005828">
    <property type="entry name" value="MFS_sugar_transport-like"/>
</dbReference>
<feature type="transmembrane region" description="Helical" evidence="6">
    <location>
        <begin position="371"/>
        <end position="396"/>
    </location>
</feature>
<dbReference type="PANTHER" id="PTHR24064">
    <property type="entry name" value="SOLUTE CARRIER FAMILY 22 MEMBER"/>
    <property type="match status" value="1"/>
</dbReference>
<protein>
    <submittedName>
        <fullName evidence="7">Solute carrier family 22</fullName>
    </submittedName>
</protein>
<dbReference type="eggNOG" id="KOG0255">
    <property type="taxonomic scope" value="Eukaryota"/>
</dbReference>
<dbReference type="OrthoDB" id="5141738at2759"/>
<evidence type="ECO:0000256" key="6">
    <source>
        <dbReference type="SAM" id="Phobius"/>
    </source>
</evidence>
<keyword evidence="3 6" id="KW-1133">Transmembrane helix</keyword>
<feature type="transmembrane region" description="Helical" evidence="6">
    <location>
        <begin position="433"/>
        <end position="453"/>
    </location>
</feature>
<evidence type="ECO:0000313" key="8">
    <source>
        <dbReference type="Proteomes" id="UP000017246"/>
    </source>
</evidence>
<keyword evidence="2 6" id="KW-0812">Transmembrane</keyword>
<feature type="compositionally biased region" description="Low complexity" evidence="5">
    <location>
        <begin position="9"/>
        <end position="22"/>
    </location>
</feature>
<feature type="transmembrane region" description="Helical" evidence="6">
    <location>
        <begin position="403"/>
        <end position="421"/>
    </location>
</feature>
<name>A0A068YJ67_ECHMU</name>
<dbReference type="EMBL" id="LN902842">
    <property type="protein sequence ID" value="CDS42233.1"/>
    <property type="molecule type" value="Genomic_DNA"/>
</dbReference>
<keyword evidence="8" id="KW-1185">Reference proteome</keyword>
<feature type="region of interest" description="Disordered" evidence="5">
    <location>
        <begin position="1"/>
        <end position="25"/>
    </location>
</feature>
<feature type="transmembrane region" description="Helical" evidence="6">
    <location>
        <begin position="226"/>
        <end position="251"/>
    </location>
</feature>
<dbReference type="GO" id="GO:0022857">
    <property type="term" value="F:transmembrane transporter activity"/>
    <property type="evidence" value="ECO:0007669"/>
    <property type="project" value="InterPro"/>
</dbReference>
<evidence type="ECO:0000313" key="7">
    <source>
        <dbReference type="EMBL" id="CDS42233.1"/>
    </source>
</evidence>
<evidence type="ECO:0000256" key="1">
    <source>
        <dbReference type="ARBA" id="ARBA00004141"/>
    </source>
</evidence>
<feature type="transmembrane region" description="Helical" evidence="6">
    <location>
        <begin position="200"/>
        <end position="220"/>
    </location>
</feature>
<reference evidence="7" key="2">
    <citation type="submission" date="2015-11" db="EMBL/GenBank/DDBJ databases">
        <authorList>
            <person name="Zhang Y."/>
            <person name="Guo Z."/>
        </authorList>
    </citation>
    <scope>NUCLEOTIDE SEQUENCE</scope>
</reference>
<feature type="transmembrane region" description="Helical" evidence="6">
    <location>
        <begin position="42"/>
        <end position="64"/>
    </location>
</feature>
<keyword evidence="4 6" id="KW-0472">Membrane</keyword>
<dbReference type="Proteomes" id="UP000017246">
    <property type="component" value="Unassembled WGS sequence"/>
</dbReference>
<dbReference type="Gene3D" id="1.20.1250.20">
    <property type="entry name" value="MFS general substrate transporter like domains"/>
    <property type="match status" value="2"/>
</dbReference>
<dbReference type="GO" id="GO:0016020">
    <property type="term" value="C:membrane"/>
    <property type="evidence" value="ECO:0007669"/>
    <property type="project" value="UniProtKB-SubCell"/>
</dbReference>
<comment type="subcellular location">
    <subcellularLocation>
        <location evidence="1">Membrane</location>
        <topology evidence="1">Multi-pass membrane protein</topology>
    </subcellularLocation>
</comment>
<proteinExistence type="predicted"/>
<evidence type="ECO:0000256" key="2">
    <source>
        <dbReference type="ARBA" id="ARBA00022692"/>
    </source>
</evidence>
<evidence type="ECO:0000256" key="5">
    <source>
        <dbReference type="SAM" id="MobiDB-lite"/>
    </source>
</evidence>
<organism evidence="7 8">
    <name type="scientific">Echinococcus multilocularis</name>
    <name type="common">Fox tapeworm</name>
    <dbReference type="NCBI Taxonomy" id="6211"/>
    <lineage>
        <taxon>Eukaryota</taxon>
        <taxon>Metazoa</taxon>
        <taxon>Spiralia</taxon>
        <taxon>Lophotrochozoa</taxon>
        <taxon>Platyhelminthes</taxon>
        <taxon>Cestoda</taxon>
        <taxon>Eucestoda</taxon>
        <taxon>Cyclophyllidea</taxon>
        <taxon>Taeniidae</taxon>
        <taxon>Echinococcus</taxon>
    </lineage>
</organism>
<dbReference type="SUPFAM" id="SSF103473">
    <property type="entry name" value="MFS general substrate transporter"/>
    <property type="match status" value="1"/>
</dbReference>
<dbReference type="InterPro" id="IPR036259">
    <property type="entry name" value="MFS_trans_sf"/>
</dbReference>
<dbReference type="OMA" id="ATPGCHR"/>
<evidence type="ECO:0000256" key="4">
    <source>
        <dbReference type="ARBA" id="ARBA00023136"/>
    </source>
</evidence>